<reference evidence="2" key="1">
    <citation type="journal article" date="2022" name="Int. J. Mol. Sci.">
        <title>Draft Genome of Tanacetum Coccineum: Genomic Comparison of Closely Related Tanacetum-Family Plants.</title>
        <authorList>
            <person name="Yamashiro T."/>
            <person name="Shiraishi A."/>
            <person name="Nakayama K."/>
            <person name="Satake H."/>
        </authorList>
    </citation>
    <scope>NUCLEOTIDE SEQUENCE</scope>
</reference>
<feature type="compositionally biased region" description="Polar residues" evidence="1">
    <location>
        <begin position="100"/>
        <end position="119"/>
    </location>
</feature>
<sequence length="119" mass="13553">MISSCMFEKLEKVKSLAFVIKKKLSLFDFIISEYPELKNESYVLYNRVMTPLATQLERKPRRDRGTRGGRQSTYSSSAFDQPSLSYLNDDDDDGNDEGTSRASTPSPIRYVNSLTNQVP</sequence>
<evidence type="ECO:0000313" key="2">
    <source>
        <dbReference type="EMBL" id="GJT89938.1"/>
    </source>
</evidence>
<feature type="region of interest" description="Disordered" evidence="1">
    <location>
        <begin position="54"/>
        <end position="119"/>
    </location>
</feature>
<keyword evidence="3" id="KW-1185">Reference proteome</keyword>
<proteinExistence type="predicted"/>
<evidence type="ECO:0000256" key="1">
    <source>
        <dbReference type="SAM" id="MobiDB-lite"/>
    </source>
</evidence>
<protein>
    <submittedName>
        <fullName evidence="2">Uncharacterized protein</fullName>
    </submittedName>
</protein>
<name>A0ABQ5HQ36_9ASTR</name>
<comment type="caution">
    <text evidence="2">The sequence shown here is derived from an EMBL/GenBank/DDBJ whole genome shotgun (WGS) entry which is preliminary data.</text>
</comment>
<organism evidence="2 3">
    <name type="scientific">Tanacetum coccineum</name>
    <dbReference type="NCBI Taxonomy" id="301880"/>
    <lineage>
        <taxon>Eukaryota</taxon>
        <taxon>Viridiplantae</taxon>
        <taxon>Streptophyta</taxon>
        <taxon>Embryophyta</taxon>
        <taxon>Tracheophyta</taxon>
        <taxon>Spermatophyta</taxon>
        <taxon>Magnoliopsida</taxon>
        <taxon>eudicotyledons</taxon>
        <taxon>Gunneridae</taxon>
        <taxon>Pentapetalae</taxon>
        <taxon>asterids</taxon>
        <taxon>campanulids</taxon>
        <taxon>Asterales</taxon>
        <taxon>Asteraceae</taxon>
        <taxon>Asteroideae</taxon>
        <taxon>Anthemideae</taxon>
        <taxon>Anthemidinae</taxon>
        <taxon>Tanacetum</taxon>
    </lineage>
</organism>
<evidence type="ECO:0000313" key="3">
    <source>
        <dbReference type="Proteomes" id="UP001151760"/>
    </source>
</evidence>
<reference evidence="2" key="2">
    <citation type="submission" date="2022-01" db="EMBL/GenBank/DDBJ databases">
        <authorList>
            <person name="Yamashiro T."/>
            <person name="Shiraishi A."/>
            <person name="Satake H."/>
            <person name="Nakayama K."/>
        </authorList>
    </citation>
    <scope>NUCLEOTIDE SEQUENCE</scope>
</reference>
<accession>A0ABQ5HQ36</accession>
<dbReference type="EMBL" id="BQNB010019875">
    <property type="protein sequence ID" value="GJT89938.1"/>
    <property type="molecule type" value="Genomic_DNA"/>
</dbReference>
<gene>
    <name evidence="2" type="ORF">Tco_1078783</name>
</gene>
<feature type="compositionally biased region" description="Polar residues" evidence="1">
    <location>
        <begin position="69"/>
        <end position="86"/>
    </location>
</feature>
<dbReference type="Proteomes" id="UP001151760">
    <property type="component" value="Unassembled WGS sequence"/>
</dbReference>
<feature type="compositionally biased region" description="Basic and acidic residues" evidence="1">
    <location>
        <begin position="56"/>
        <end position="66"/>
    </location>
</feature>